<organism evidence="1">
    <name type="scientific">Sesamum latifolium</name>
    <dbReference type="NCBI Taxonomy" id="2727402"/>
    <lineage>
        <taxon>Eukaryota</taxon>
        <taxon>Viridiplantae</taxon>
        <taxon>Streptophyta</taxon>
        <taxon>Embryophyta</taxon>
        <taxon>Tracheophyta</taxon>
        <taxon>Spermatophyta</taxon>
        <taxon>Magnoliopsida</taxon>
        <taxon>eudicotyledons</taxon>
        <taxon>Gunneridae</taxon>
        <taxon>Pentapetalae</taxon>
        <taxon>asterids</taxon>
        <taxon>lamiids</taxon>
        <taxon>Lamiales</taxon>
        <taxon>Pedaliaceae</taxon>
        <taxon>Sesamum</taxon>
    </lineage>
</organism>
<dbReference type="EMBL" id="JACGWN010000007">
    <property type="protein sequence ID" value="KAL0444737.1"/>
    <property type="molecule type" value="Genomic_DNA"/>
</dbReference>
<name>A0AAW2WW66_9LAMI</name>
<protein>
    <submittedName>
        <fullName evidence="1">Uncharacterized protein</fullName>
    </submittedName>
</protein>
<comment type="caution">
    <text evidence="1">The sequence shown here is derived from an EMBL/GenBank/DDBJ whole genome shotgun (WGS) entry which is preliminary data.</text>
</comment>
<accession>A0AAW2WW66</accession>
<proteinExistence type="predicted"/>
<dbReference type="InterPro" id="IPR021109">
    <property type="entry name" value="Peptidase_aspartic_dom_sf"/>
</dbReference>
<dbReference type="Pfam" id="PF08284">
    <property type="entry name" value="RVP_2"/>
    <property type="match status" value="1"/>
</dbReference>
<reference evidence="1" key="1">
    <citation type="submission" date="2020-06" db="EMBL/GenBank/DDBJ databases">
        <authorList>
            <person name="Li T."/>
            <person name="Hu X."/>
            <person name="Zhang T."/>
            <person name="Song X."/>
            <person name="Zhang H."/>
            <person name="Dai N."/>
            <person name="Sheng W."/>
            <person name="Hou X."/>
            <person name="Wei L."/>
        </authorList>
    </citation>
    <scope>NUCLEOTIDE SEQUENCE</scope>
    <source>
        <strain evidence="1">KEN1</strain>
        <tissue evidence="1">Leaf</tissue>
    </source>
</reference>
<sequence length="155" mass="17561">MRGFGAPVTQGQMEARIFNMTKEEAPASNDVISGIILLFDVEAYILIDLESTHSYITSELASKIPSENSPLGYNWMVCLPVERGVIENSVRKGSLVRIRDVNLLVDLVAMDIKEFDIMLRMDWLAHYKAMVDCYKKKLMIEPYGKLKVVFVGINK</sequence>
<dbReference type="AlphaFoldDB" id="A0AAW2WW66"/>
<reference evidence="1" key="2">
    <citation type="journal article" date="2024" name="Plant">
        <title>Genomic evolution and insights into agronomic trait innovations of Sesamum species.</title>
        <authorList>
            <person name="Miao H."/>
            <person name="Wang L."/>
            <person name="Qu L."/>
            <person name="Liu H."/>
            <person name="Sun Y."/>
            <person name="Le M."/>
            <person name="Wang Q."/>
            <person name="Wei S."/>
            <person name="Zheng Y."/>
            <person name="Lin W."/>
            <person name="Duan Y."/>
            <person name="Cao H."/>
            <person name="Xiong S."/>
            <person name="Wang X."/>
            <person name="Wei L."/>
            <person name="Li C."/>
            <person name="Ma Q."/>
            <person name="Ju M."/>
            <person name="Zhao R."/>
            <person name="Li G."/>
            <person name="Mu C."/>
            <person name="Tian Q."/>
            <person name="Mei H."/>
            <person name="Zhang T."/>
            <person name="Gao T."/>
            <person name="Zhang H."/>
        </authorList>
    </citation>
    <scope>NUCLEOTIDE SEQUENCE</scope>
    <source>
        <strain evidence="1">KEN1</strain>
    </source>
</reference>
<gene>
    <name evidence="1" type="ORF">Slati_2196400</name>
</gene>
<evidence type="ECO:0000313" key="1">
    <source>
        <dbReference type="EMBL" id="KAL0444737.1"/>
    </source>
</evidence>
<dbReference type="Gene3D" id="2.40.70.10">
    <property type="entry name" value="Acid Proteases"/>
    <property type="match status" value="1"/>
</dbReference>